<evidence type="ECO:0000313" key="2">
    <source>
        <dbReference type="Proteomes" id="UP000003340"/>
    </source>
</evidence>
<reference evidence="1 2" key="2">
    <citation type="submission" date="2009-02" db="EMBL/GenBank/DDBJ databases">
        <title>Draft genome sequence of Clostridium methylpentosum (DSM 5476).</title>
        <authorList>
            <person name="Sudarsanam P."/>
            <person name="Ley R."/>
            <person name="Guruge J."/>
            <person name="Turnbaugh P.J."/>
            <person name="Mahowald M."/>
            <person name="Liep D."/>
            <person name="Gordon J."/>
        </authorList>
    </citation>
    <scope>NUCLEOTIDE SEQUENCE [LARGE SCALE GENOMIC DNA]</scope>
    <source>
        <strain evidence="1 2">DSM 5476</strain>
    </source>
</reference>
<gene>
    <name evidence="1" type="ORF">CLOSTMETH_02869</name>
</gene>
<reference evidence="1 2" key="1">
    <citation type="submission" date="2009-01" db="EMBL/GenBank/DDBJ databases">
        <authorList>
            <person name="Fulton L."/>
            <person name="Clifton S."/>
            <person name="Fulton B."/>
            <person name="Xu J."/>
            <person name="Minx P."/>
            <person name="Pepin K.H."/>
            <person name="Johnson M."/>
            <person name="Bhonagiri V."/>
            <person name="Nash W.E."/>
            <person name="Mardis E.R."/>
            <person name="Wilson R.K."/>
        </authorList>
    </citation>
    <scope>NUCLEOTIDE SEQUENCE [LARGE SCALE GENOMIC DNA]</scope>
    <source>
        <strain evidence="1 2">DSM 5476</strain>
    </source>
</reference>
<name>C0EG76_9FIRM</name>
<dbReference type="HOGENOM" id="CLU_3024034_0_0_9"/>
<organism evidence="1 2">
    <name type="scientific">[Clostridium] methylpentosum DSM 5476</name>
    <dbReference type="NCBI Taxonomy" id="537013"/>
    <lineage>
        <taxon>Bacteria</taxon>
        <taxon>Bacillati</taxon>
        <taxon>Bacillota</taxon>
        <taxon>Clostridia</taxon>
        <taxon>Eubacteriales</taxon>
        <taxon>Oscillospiraceae</taxon>
        <taxon>Oscillospiraceae incertae sedis</taxon>
    </lineage>
</organism>
<accession>C0EG76</accession>
<evidence type="ECO:0000313" key="1">
    <source>
        <dbReference type="EMBL" id="EEG29533.1"/>
    </source>
</evidence>
<dbReference type="Proteomes" id="UP000003340">
    <property type="component" value="Unassembled WGS sequence"/>
</dbReference>
<keyword evidence="2" id="KW-1185">Reference proteome</keyword>
<proteinExistence type="predicted"/>
<comment type="caution">
    <text evidence="1">The sequence shown here is derived from an EMBL/GenBank/DDBJ whole genome shotgun (WGS) entry which is preliminary data.</text>
</comment>
<dbReference type="AlphaFoldDB" id="C0EG76"/>
<dbReference type="STRING" id="537013.CLOSTMETH_02869"/>
<protein>
    <submittedName>
        <fullName evidence="1">Uncharacterized protein</fullName>
    </submittedName>
</protein>
<dbReference type="EMBL" id="ACEC01000096">
    <property type="protein sequence ID" value="EEG29533.1"/>
    <property type="molecule type" value="Genomic_DNA"/>
</dbReference>
<sequence length="55" mass="6466">MIFQIISQKNCFVNYFIVKFYNNSNFLPERLIPIDFWNAGYATIQLFMGLLAIIA</sequence>